<organism evidence="3 4">
    <name type="scientific">Parasediminibacterium paludis</name>
    <dbReference type="NCBI Taxonomy" id="908966"/>
    <lineage>
        <taxon>Bacteria</taxon>
        <taxon>Pseudomonadati</taxon>
        <taxon>Bacteroidota</taxon>
        <taxon>Chitinophagia</taxon>
        <taxon>Chitinophagales</taxon>
        <taxon>Chitinophagaceae</taxon>
        <taxon>Parasediminibacterium</taxon>
    </lineage>
</organism>
<reference evidence="4" key="1">
    <citation type="journal article" date="2019" name="Int. J. Syst. Evol. Microbiol.">
        <title>The Global Catalogue of Microorganisms (GCM) 10K type strain sequencing project: providing services to taxonomists for standard genome sequencing and annotation.</title>
        <authorList>
            <consortium name="The Broad Institute Genomics Platform"/>
            <consortium name="The Broad Institute Genome Sequencing Center for Infectious Disease"/>
            <person name="Wu L."/>
            <person name="Ma J."/>
        </authorList>
    </citation>
    <scope>NUCLEOTIDE SEQUENCE [LARGE SCALE GENOMIC DNA]</scope>
    <source>
        <strain evidence="4">CECT 8010</strain>
    </source>
</reference>
<dbReference type="RefSeq" id="WP_379015193.1">
    <property type="nucleotide sequence ID" value="NZ_JBHSDC010000029.1"/>
</dbReference>
<feature type="chain" id="PRO_5046949562" evidence="1">
    <location>
        <begin position="20"/>
        <end position="300"/>
    </location>
</feature>
<evidence type="ECO:0000313" key="3">
    <source>
        <dbReference type="EMBL" id="MFC4233077.1"/>
    </source>
</evidence>
<evidence type="ECO:0000313" key="4">
    <source>
        <dbReference type="Proteomes" id="UP001595906"/>
    </source>
</evidence>
<dbReference type="InterPro" id="IPR025665">
    <property type="entry name" value="Beta-barrel_OMP_2"/>
</dbReference>
<sequence>MKHFHVLAAMLLACTITFAQTDTTKKEATVDTIKVGNFIIIKKDKTNAQDSAYNTGKNVGKGKTNITINIGGGNNSSSNKKKSNISTNWWIFDIGFANYRDQTTYPLAQSGGYLKQIGNSAKVDANTNNLNAGKSSNFNIWFFMQKLNIAQHNLNLKYGLGFEMYNFRYERSLSYRNDPVPYAFSDTIGFTKNKLFVKYLTVPLMVNFNATPEKKKGFSFSAGVSAGYLINSRNKQISAERGKVKTKGDFDLNPWRLAAIGEIGLGPVRLFGSYSFNALHKDVTQMEQYPYSVGVRFSNW</sequence>
<dbReference type="EMBL" id="JBHSDC010000029">
    <property type="protein sequence ID" value="MFC4233077.1"/>
    <property type="molecule type" value="Genomic_DNA"/>
</dbReference>
<accession>A0ABV8Q1L7</accession>
<keyword evidence="4" id="KW-1185">Reference proteome</keyword>
<proteinExistence type="predicted"/>
<evidence type="ECO:0000259" key="2">
    <source>
        <dbReference type="Pfam" id="PF13568"/>
    </source>
</evidence>
<feature type="domain" description="Outer membrane protein beta-barrel" evidence="2">
    <location>
        <begin position="124"/>
        <end position="271"/>
    </location>
</feature>
<protein>
    <submittedName>
        <fullName evidence="3">Outer membrane beta-barrel protein</fullName>
    </submittedName>
</protein>
<gene>
    <name evidence="3" type="ORF">ACFOW1_14340</name>
</gene>
<dbReference type="Pfam" id="PF13568">
    <property type="entry name" value="OMP_b-brl_2"/>
    <property type="match status" value="1"/>
</dbReference>
<dbReference type="Proteomes" id="UP001595906">
    <property type="component" value="Unassembled WGS sequence"/>
</dbReference>
<comment type="caution">
    <text evidence="3">The sequence shown here is derived from an EMBL/GenBank/DDBJ whole genome shotgun (WGS) entry which is preliminary data.</text>
</comment>
<feature type="signal peptide" evidence="1">
    <location>
        <begin position="1"/>
        <end position="19"/>
    </location>
</feature>
<keyword evidence="1" id="KW-0732">Signal</keyword>
<name>A0ABV8Q1L7_9BACT</name>
<evidence type="ECO:0000256" key="1">
    <source>
        <dbReference type="SAM" id="SignalP"/>
    </source>
</evidence>